<dbReference type="Proteomes" id="UP000823771">
    <property type="component" value="Unassembled WGS sequence"/>
</dbReference>
<dbReference type="AlphaFoldDB" id="A0A9D9IUE7"/>
<reference evidence="1" key="1">
    <citation type="submission" date="2020-10" db="EMBL/GenBank/DDBJ databases">
        <authorList>
            <person name="Gilroy R."/>
        </authorList>
    </citation>
    <scope>NUCLEOTIDE SEQUENCE</scope>
    <source>
        <strain evidence="1">2478</strain>
    </source>
</reference>
<gene>
    <name evidence="1" type="ORF">IAB80_02150</name>
</gene>
<evidence type="ECO:0000313" key="2">
    <source>
        <dbReference type="Proteomes" id="UP000823771"/>
    </source>
</evidence>
<evidence type="ECO:0000313" key="1">
    <source>
        <dbReference type="EMBL" id="MBO8477688.1"/>
    </source>
</evidence>
<organism evidence="1 2">
    <name type="scientific">Candidatus Cryptobacteroides excrementipullorum</name>
    <dbReference type="NCBI Taxonomy" id="2840761"/>
    <lineage>
        <taxon>Bacteria</taxon>
        <taxon>Pseudomonadati</taxon>
        <taxon>Bacteroidota</taxon>
        <taxon>Bacteroidia</taxon>
        <taxon>Bacteroidales</taxon>
        <taxon>Candidatus Cryptobacteroides</taxon>
    </lineage>
</organism>
<reference evidence="1" key="2">
    <citation type="journal article" date="2021" name="PeerJ">
        <title>Extensive microbial diversity within the chicken gut microbiome revealed by metagenomics and culture.</title>
        <authorList>
            <person name="Gilroy R."/>
            <person name="Ravi A."/>
            <person name="Getino M."/>
            <person name="Pursley I."/>
            <person name="Horton D.L."/>
            <person name="Alikhan N.F."/>
            <person name="Baker D."/>
            <person name="Gharbi K."/>
            <person name="Hall N."/>
            <person name="Watson M."/>
            <person name="Adriaenssens E.M."/>
            <person name="Foster-Nyarko E."/>
            <person name="Jarju S."/>
            <person name="Secka A."/>
            <person name="Antonio M."/>
            <person name="Oren A."/>
            <person name="Chaudhuri R.R."/>
            <person name="La Ragione R."/>
            <person name="Hildebrand F."/>
            <person name="Pallen M.J."/>
        </authorList>
    </citation>
    <scope>NUCLEOTIDE SEQUENCE</scope>
    <source>
        <strain evidence="1">2478</strain>
    </source>
</reference>
<dbReference type="EMBL" id="JADILZ010000021">
    <property type="protein sequence ID" value="MBO8477688.1"/>
    <property type="molecule type" value="Genomic_DNA"/>
</dbReference>
<protein>
    <submittedName>
        <fullName evidence="1">Uncharacterized protein</fullName>
    </submittedName>
</protein>
<proteinExistence type="predicted"/>
<sequence length="215" mass="24329">MPDSRLLVYLSGRERKSISRFILSQDGKTSVTDPMERLNRAEVTVYDEEVGRGQGGVRFVSLSLNTLGTFNGYCASRDLVIESARELNTICIYSPDGSFARTVCTFGDTVDDIKAVQGMDRGRTSMRLKMYDDFFAVVHFFRDEGRKYVRLFSYDGRPLAQIEIPVDVFSFDFDTRTGTFYTMDQKTEVILRHDVSALLESIRKLPESGMTASGQ</sequence>
<comment type="caution">
    <text evidence="1">The sequence shown here is derived from an EMBL/GenBank/DDBJ whole genome shotgun (WGS) entry which is preliminary data.</text>
</comment>
<name>A0A9D9IUE7_9BACT</name>
<accession>A0A9D9IUE7</accession>